<evidence type="ECO:0000313" key="2">
    <source>
        <dbReference type="EMBL" id="HJD31163.1"/>
    </source>
</evidence>
<dbReference type="PANTHER" id="PTHR43016:SF13">
    <property type="entry name" value="PRESEQUENCE PROTEASE, MITOCHONDRIAL"/>
    <property type="match status" value="1"/>
</dbReference>
<dbReference type="GO" id="GO:0016485">
    <property type="term" value="P:protein processing"/>
    <property type="evidence" value="ECO:0007669"/>
    <property type="project" value="TreeGrafter"/>
</dbReference>
<organism evidence="2 3">
    <name type="scientific">Candidatus Eisenbergiella stercorigallinarum</name>
    <dbReference type="NCBI Taxonomy" id="2838557"/>
    <lineage>
        <taxon>Bacteria</taxon>
        <taxon>Bacillati</taxon>
        <taxon>Bacillota</taxon>
        <taxon>Clostridia</taxon>
        <taxon>Lachnospirales</taxon>
        <taxon>Lachnospiraceae</taxon>
        <taxon>Eisenbergiella</taxon>
    </lineage>
</organism>
<name>A0A9D2QWW5_9FIRM</name>
<sequence length="207" mass="23230">FADDVEGEPFAVTPERKNEGFLSASQVQYVCRAGNFIRRGLPYTGALRVLKVLMSYEYLWQEVRVKGGAYGCMCSFGKSGDSYFVSYRDPNLKGTVEVYERAADFVEAFDGDERTMTQYVIGAVSEMDTPLNPAAKGLRSMSAYLTNQTLADLQKERDEVISAALEDIRALAAHIRAFLQDDCLCVVGNEEKLQEEKELFLHLESLY</sequence>
<feature type="non-terminal residue" evidence="2">
    <location>
        <position position="1"/>
    </location>
</feature>
<dbReference type="SUPFAM" id="SSF63411">
    <property type="entry name" value="LuxS/MPP-like metallohydrolase"/>
    <property type="match status" value="1"/>
</dbReference>
<dbReference type="AlphaFoldDB" id="A0A9D2QWW5"/>
<proteinExistence type="predicted"/>
<evidence type="ECO:0000259" key="1">
    <source>
        <dbReference type="Pfam" id="PF22516"/>
    </source>
</evidence>
<dbReference type="GO" id="GO:0004222">
    <property type="term" value="F:metalloendopeptidase activity"/>
    <property type="evidence" value="ECO:0007669"/>
    <property type="project" value="TreeGrafter"/>
</dbReference>
<dbReference type="PANTHER" id="PTHR43016">
    <property type="entry name" value="PRESEQUENCE PROTEASE"/>
    <property type="match status" value="1"/>
</dbReference>
<dbReference type="EMBL" id="DWUW01000125">
    <property type="protein sequence ID" value="HJD31163.1"/>
    <property type="molecule type" value="Genomic_DNA"/>
</dbReference>
<dbReference type="Proteomes" id="UP000823851">
    <property type="component" value="Unassembled WGS sequence"/>
</dbReference>
<accession>A0A9D2QWW5</accession>
<reference evidence="2" key="1">
    <citation type="journal article" date="2021" name="PeerJ">
        <title>Extensive microbial diversity within the chicken gut microbiome revealed by metagenomics and culture.</title>
        <authorList>
            <person name="Gilroy R."/>
            <person name="Ravi A."/>
            <person name="Getino M."/>
            <person name="Pursley I."/>
            <person name="Horton D.L."/>
            <person name="Alikhan N.F."/>
            <person name="Baker D."/>
            <person name="Gharbi K."/>
            <person name="Hall N."/>
            <person name="Watson M."/>
            <person name="Adriaenssens E.M."/>
            <person name="Foster-Nyarko E."/>
            <person name="Jarju S."/>
            <person name="Secka A."/>
            <person name="Antonio M."/>
            <person name="Oren A."/>
            <person name="Chaudhuri R.R."/>
            <person name="La Ragione R."/>
            <person name="Hildebrand F."/>
            <person name="Pallen M.J."/>
        </authorList>
    </citation>
    <scope>NUCLEOTIDE SEQUENCE</scope>
    <source>
        <strain evidence="2">ChiHjej8B7-25341</strain>
    </source>
</reference>
<protein>
    <submittedName>
        <fullName evidence="2">Insulinase family protein</fullName>
    </submittedName>
</protein>
<dbReference type="Pfam" id="PF22516">
    <property type="entry name" value="PreP_C"/>
    <property type="match status" value="1"/>
</dbReference>
<dbReference type="InterPro" id="IPR055130">
    <property type="entry name" value="PreP_C"/>
</dbReference>
<feature type="domain" description="Presequence protease mitochondrial-type C-terminal" evidence="1">
    <location>
        <begin position="18"/>
        <end position="173"/>
    </location>
</feature>
<dbReference type="Gene3D" id="3.30.830.10">
    <property type="entry name" value="Metalloenzyme, LuxS/M16 peptidase-like"/>
    <property type="match status" value="1"/>
</dbReference>
<evidence type="ECO:0000313" key="3">
    <source>
        <dbReference type="Proteomes" id="UP000823851"/>
    </source>
</evidence>
<reference evidence="2" key="2">
    <citation type="submission" date="2021-04" db="EMBL/GenBank/DDBJ databases">
        <authorList>
            <person name="Gilroy R."/>
        </authorList>
    </citation>
    <scope>NUCLEOTIDE SEQUENCE</scope>
    <source>
        <strain evidence="2">ChiHjej8B7-25341</strain>
    </source>
</reference>
<dbReference type="GO" id="GO:0046872">
    <property type="term" value="F:metal ion binding"/>
    <property type="evidence" value="ECO:0007669"/>
    <property type="project" value="InterPro"/>
</dbReference>
<gene>
    <name evidence="2" type="ORF">H9912_04385</name>
</gene>
<comment type="caution">
    <text evidence="2">The sequence shown here is derived from an EMBL/GenBank/DDBJ whole genome shotgun (WGS) entry which is preliminary data.</text>
</comment>
<dbReference type="InterPro" id="IPR011249">
    <property type="entry name" value="Metalloenz_LuxS/M16"/>
</dbReference>